<keyword evidence="2" id="KW-1133">Transmembrane helix</keyword>
<organism evidence="3">
    <name type="scientific">Anaerolinea thermolimosa</name>
    <dbReference type="NCBI Taxonomy" id="229919"/>
    <lineage>
        <taxon>Bacteria</taxon>
        <taxon>Bacillati</taxon>
        <taxon>Chloroflexota</taxon>
        <taxon>Anaerolineae</taxon>
        <taxon>Anaerolineales</taxon>
        <taxon>Anaerolineaceae</taxon>
        <taxon>Anaerolinea</taxon>
    </lineage>
</organism>
<feature type="transmembrane region" description="Helical" evidence="2">
    <location>
        <begin position="34"/>
        <end position="56"/>
    </location>
</feature>
<proteinExistence type="predicted"/>
<name>A0A7C4KIL8_9CHLR</name>
<gene>
    <name evidence="3" type="ORF">ENT37_12880</name>
</gene>
<evidence type="ECO:0000313" key="3">
    <source>
        <dbReference type="EMBL" id="HGS22742.1"/>
    </source>
</evidence>
<protein>
    <recommendedName>
        <fullName evidence="4">DUF948 domain-containing protein</fullName>
    </recommendedName>
</protein>
<sequence>MEENQPVSQTFSTQPLPAGESMQPSESGSRKAPVGLIIGLVVVLAVIITGVVLLLRADNDTTARVRDVFIIFMALESLVIGVALVILIVQLATLINLLNNEIRPIIHATNDTVNTIKGTVVFLSDNLSEPVIKLNETMAAIAKFFQIVWPRRR</sequence>
<comment type="caution">
    <text evidence="3">The sequence shown here is derived from an EMBL/GenBank/DDBJ whole genome shotgun (WGS) entry which is preliminary data.</text>
</comment>
<feature type="compositionally biased region" description="Polar residues" evidence="1">
    <location>
        <begin position="1"/>
        <end position="15"/>
    </location>
</feature>
<feature type="transmembrane region" description="Helical" evidence="2">
    <location>
        <begin position="68"/>
        <end position="95"/>
    </location>
</feature>
<keyword evidence="2" id="KW-0812">Transmembrane</keyword>
<evidence type="ECO:0000256" key="2">
    <source>
        <dbReference type="SAM" id="Phobius"/>
    </source>
</evidence>
<feature type="region of interest" description="Disordered" evidence="1">
    <location>
        <begin position="1"/>
        <end position="27"/>
    </location>
</feature>
<evidence type="ECO:0008006" key="4">
    <source>
        <dbReference type="Google" id="ProtNLM"/>
    </source>
</evidence>
<dbReference type="AlphaFoldDB" id="A0A7C4KIL8"/>
<evidence type="ECO:0000256" key="1">
    <source>
        <dbReference type="SAM" id="MobiDB-lite"/>
    </source>
</evidence>
<reference evidence="3" key="1">
    <citation type="journal article" date="2020" name="mSystems">
        <title>Genome- and Community-Level Interaction Insights into Carbon Utilization and Element Cycling Functions of Hydrothermarchaeota in Hydrothermal Sediment.</title>
        <authorList>
            <person name="Zhou Z."/>
            <person name="Liu Y."/>
            <person name="Xu W."/>
            <person name="Pan J."/>
            <person name="Luo Z.H."/>
            <person name="Li M."/>
        </authorList>
    </citation>
    <scope>NUCLEOTIDE SEQUENCE [LARGE SCALE GENOMIC DNA]</scope>
    <source>
        <strain evidence="3">SpSt-573</strain>
    </source>
</reference>
<keyword evidence="2" id="KW-0472">Membrane</keyword>
<accession>A0A7C4KIL8</accession>
<dbReference type="EMBL" id="DSYK01000646">
    <property type="protein sequence ID" value="HGS22742.1"/>
    <property type="molecule type" value="Genomic_DNA"/>
</dbReference>